<reference evidence="2 3" key="1">
    <citation type="submission" date="2011-01" db="EMBL/GenBank/DDBJ databases">
        <authorList>
            <person name="Muzny D."/>
            <person name="Qin X."/>
            <person name="Deng J."/>
            <person name="Jiang H."/>
            <person name="Liu Y."/>
            <person name="Qu J."/>
            <person name="Song X.-Z."/>
            <person name="Zhang L."/>
            <person name="Thornton R."/>
            <person name="Coyle M."/>
            <person name="Francisco L."/>
            <person name="Jackson L."/>
            <person name="Javaid M."/>
            <person name="Korchina V."/>
            <person name="Kovar C."/>
            <person name="Mata R."/>
            <person name="Mathew T."/>
            <person name="Ngo R."/>
            <person name="Nguyen L."/>
            <person name="Nguyen N."/>
            <person name="Okwuonu G."/>
            <person name="Ongeri F."/>
            <person name="Pham C."/>
            <person name="Simmons D."/>
            <person name="Wilczek-Boney K."/>
            <person name="Hale W."/>
            <person name="Jakkamsetti A."/>
            <person name="Pham P."/>
            <person name="Ruth R."/>
            <person name="San Lucas F."/>
            <person name="Warren J."/>
            <person name="Zhang J."/>
            <person name="Zhao Z."/>
            <person name="Zhou C."/>
            <person name="Zhu D."/>
            <person name="Lee S."/>
            <person name="Bess C."/>
            <person name="Blankenburg K."/>
            <person name="Forbes L."/>
            <person name="Fu Q."/>
            <person name="Gubbala S."/>
            <person name="Hirani K."/>
            <person name="Jayaseelan J.C."/>
            <person name="Lara F."/>
            <person name="Munidasa M."/>
            <person name="Palculict T."/>
            <person name="Patil S."/>
            <person name="Pu L.-L."/>
            <person name="Saada N."/>
            <person name="Tang L."/>
            <person name="Weissenberger G."/>
            <person name="Zhu Y."/>
            <person name="Hemphill L."/>
            <person name="Shang Y."/>
            <person name="Youmans B."/>
            <person name="Ayvaz T."/>
            <person name="Ross M."/>
            <person name="Santibanez J."/>
            <person name="Aqrawi P."/>
            <person name="Gross S."/>
            <person name="Joshi V."/>
            <person name="Fowler G."/>
            <person name="Nazareth L."/>
            <person name="Reid J."/>
            <person name="Worley K."/>
            <person name="Petrosino J."/>
            <person name="Highlander S."/>
            <person name="Gibbs R."/>
        </authorList>
    </citation>
    <scope>NUCLEOTIDE SEQUENCE [LARGE SCALE GENOMIC DNA]</scope>
    <source>
        <strain evidence="2 3">DSM 16608</strain>
    </source>
</reference>
<dbReference type="HOGENOM" id="CLU_116606_0_0_10"/>
<feature type="region of interest" description="Disordered" evidence="1">
    <location>
        <begin position="197"/>
        <end position="219"/>
    </location>
</feature>
<comment type="caution">
    <text evidence="2">The sequence shown here is derived from an EMBL/GenBank/DDBJ whole genome shotgun (WGS) entry which is preliminary data.</text>
</comment>
<dbReference type="InterPro" id="IPR025591">
    <property type="entry name" value="RloB"/>
</dbReference>
<evidence type="ECO:0000313" key="2">
    <source>
        <dbReference type="EMBL" id="EGC19959.1"/>
    </source>
</evidence>
<dbReference type="eggNOG" id="ENOG5033S3F">
    <property type="taxonomic scope" value="Bacteria"/>
</dbReference>
<dbReference type="RefSeq" id="WP_007368957.1">
    <property type="nucleotide sequence ID" value="NZ_GL872283.1"/>
</dbReference>
<name>F0F777_9BACT</name>
<dbReference type="STRING" id="888743.HMPREF9141_1444"/>
<protein>
    <recommendedName>
        <fullName evidence="4">RloB-like protein</fullName>
    </recommendedName>
</protein>
<proteinExistence type="predicted"/>
<dbReference type="Proteomes" id="UP000005697">
    <property type="component" value="Unassembled WGS sequence"/>
</dbReference>
<dbReference type="AlphaFoldDB" id="F0F777"/>
<dbReference type="EMBL" id="AEWX01000021">
    <property type="protein sequence ID" value="EGC19959.1"/>
    <property type="molecule type" value="Genomic_DNA"/>
</dbReference>
<evidence type="ECO:0000313" key="3">
    <source>
        <dbReference type="Proteomes" id="UP000005697"/>
    </source>
</evidence>
<organism evidence="2 3">
    <name type="scientific">Prevotella multiformis DSM 16608</name>
    <dbReference type="NCBI Taxonomy" id="888743"/>
    <lineage>
        <taxon>Bacteria</taxon>
        <taxon>Pseudomonadati</taxon>
        <taxon>Bacteroidota</taxon>
        <taxon>Bacteroidia</taxon>
        <taxon>Bacteroidales</taxon>
        <taxon>Prevotellaceae</taxon>
        <taxon>Prevotella</taxon>
    </lineage>
</organism>
<dbReference type="Pfam" id="PF13707">
    <property type="entry name" value="RloB"/>
    <property type="match status" value="1"/>
</dbReference>
<keyword evidence="3" id="KW-1185">Reference proteome</keyword>
<gene>
    <name evidence="2" type="ORF">HMPREF9141_1444</name>
</gene>
<accession>F0F777</accession>
<evidence type="ECO:0000256" key="1">
    <source>
        <dbReference type="SAM" id="MobiDB-lite"/>
    </source>
</evidence>
<dbReference type="OrthoDB" id="1366690at2"/>
<sequence>MGILHKTVLVVGEGPTEFYYFKSLNDVFKGLTIQPDYPKHTNLKELERKIREGVEMGYDEVCCVIDMDNKHCEPERSLYAKLKRKYGKTIDKPKKGIHCKVRFYETHRCTELFFLYYFCYTSREYTAQEQLLKDLGRHCEYRKTDRFFVRSGGLHSYFERNGGSLTDAIGRAEQSVQERRAEGRDYTYSELGRMMKELSDNRKQPLPSTSFPKKEAGHN</sequence>
<evidence type="ECO:0008006" key="4">
    <source>
        <dbReference type="Google" id="ProtNLM"/>
    </source>
</evidence>